<dbReference type="Pfam" id="PF02589">
    <property type="entry name" value="LUD_dom"/>
    <property type="match status" value="1"/>
</dbReference>
<name>A0AA35RPV5_GEOBA</name>
<dbReference type="EMBL" id="CASHTH010001358">
    <property type="protein sequence ID" value="CAI8014386.1"/>
    <property type="molecule type" value="Genomic_DNA"/>
</dbReference>
<dbReference type="InterPro" id="IPR037171">
    <property type="entry name" value="NagB/RpiA_transferase-like"/>
</dbReference>
<sequence length="252" mass="27026">MSLGIPTAEFLASVRDALGREAVPPETPYLHLTEDVAALESQAVEIRQRIAEELPALMNCLATTAELRGWNVRRAAGGEDAVDYVVSLAQSLGIDSAARSEQSVFDSVPVDGALAGVGVLCWPAVYPSESDRDSVRRRLSETGMGITGADYAIAETGSVIVLPRRGLSRLVSVVPPVHVAIVRPQDVLGTLDDLFALRRLEYHGNEGEMGSYLNFITGPSRTADIESTIVVGVHGPREVHLVLLDTEQADKE</sequence>
<feature type="domain" description="LUD" evidence="1">
    <location>
        <begin position="63"/>
        <end position="244"/>
    </location>
</feature>
<dbReference type="AlphaFoldDB" id="A0AA35RPV5"/>
<dbReference type="PANTHER" id="PTHR43682">
    <property type="entry name" value="LACTATE UTILIZATION PROTEIN C"/>
    <property type="match status" value="1"/>
</dbReference>
<proteinExistence type="predicted"/>
<accession>A0AA35RPV5</accession>
<dbReference type="InterPro" id="IPR024185">
    <property type="entry name" value="FTHF_cligase-like_sf"/>
</dbReference>
<dbReference type="Gene3D" id="3.40.50.10420">
    <property type="entry name" value="NagB/RpiA/CoA transferase-like"/>
    <property type="match status" value="1"/>
</dbReference>
<organism evidence="2 3">
    <name type="scientific">Geodia barretti</name>
    <name type="common">Barrett's horny sponge</name>
    <dbReference type="NCBI Taxonomy" id="519541"/>
    <lineage>
        <taxon>Eukaryota</taxon>
        <taxon>Metazoa</taxon>
        <taxon>Porifera</taxon>
        <taxon>Demospongiae</taxon>
        <taxon>Heteroscleromorpha</taxon>
        <taxon>Tetractinellida</taxon>
        <taxon>Astrophorina</taxon>
        <taxon>Geodiidae</taxon>
        <taxon>Geodia</taxon>
    </lineage>
</organism>
<keyword evidence="3" id="KW-1185">Reference proteome</keyword>
<dbReference type="SUPFAM" id="SSF100950">
    <property type="entry name" value="NagB/RpiA/CoA transferase-like"/>
    <property type="match status" value="1"/>
</dbReference>
<gene>
    <name evidence="2" type="ORF">GBAR_LOCUS8992</name>
</gene>
<evidence type="ECO:0000313" key="3">
    <source>
        <dbReference type="Proteomes" id="UP001174909"/>
    </source>
</evidence>
<comment type="caution">
    <text evidence="2">The sequence shown here is derived from an EMBL/GenBank/DDBJ whole genome shotgun (WGS) entry which is preliminary data.</text>
</comment>
<dbReference type="Proteomes" id="UP001174909">
    <property type="component" value="Unassembled WGS sequence"/>
</dbReference>
<evidence type="ECO:0000313" key="2">
    <source>
        <dbReference type="EMBL" id="CAI8014386.1"/>
    </source>
</evidence>
<protein>
    <submittedName>
        <fullName evidence="2">Lactate utilization protein C</fullName>
    </submittedName>
</protein>
<evidence type="ECO:0000259" key="1">
    <source>
        <dbReference type="Pfam" id="PF02589"/>
    </source>
</evidence>
<dbReference type="InterPro" id="IPR003741">
    <property type="entry name" value="LUD_dom"/>
</dbReference>
<dbReference type="PANTHER" id="PTHR43682:SF1">
    <property type="entry name" value="LACTATE UTILIZATION PROTEIN C"/>
    <property type="match status" value="1"/>
</dbReference>
<reference evidence="2" key="1">
    <citation type="submission" date="2023-03" db="EMBL/GenBank/DDBJ databases">
        <authorList>
            <person name="Steffen K."/>
            <person name="Cardenas P."/>
        </authorList>
    </citation>
    <scope>NUCLEOTIDE SEQUENCE</scope>
</reference>